<dbReference type="InterPro" id="IPR028116">
    <property type="entry name" value="Cis-CaaD-like"/>
</dbReference>
<dbReference type="Pfam" id="PF14832">
    <property type="entry name" value="Tautomerase_3"/>
    <property type="match status" value="1"/>
</dbReference>
<comment type="caution">
    <text evidence="2">The sequence shown here is derived from an EMBL/GenBank/DDBJ whole genome shotgun (WGS) entry which is preliminary data.</text>
</comment>
<dbReference type="OrthoDB" id="2129288at2759"/>
<dbReference type="EMBL" id="LFIV01000082">
    <property type="protein sequence ID" value="KZL70901.1"/>
    <property type="molecule type" value="Genomic_DNA"/>
</dbReference>
<protein>
    <recommendedName>
        <fullName evidence="1">Tautomerase cis-CaaD-like domain-containing protein</fullName>
    </recommendedName>
</protein>
<dbReference type="Proteomes" id="UP000076552">
    <property type="component" value="Unassembled WGS sequence"/>
</dbReference>
<accession>A0A166SLW0</accession>
<dbReference type="Gene3D" id="3.30.429.10">
    <property type="entry name" value="Macrophage Migration Inhibitory Factor"/>
    <property type="match status" value="1"/>
</dbReference>
<evidence type="ECO:0000259" key="1">
    <source>
        <dbReference type="Pfam" id="PF14832"/>
    </source>
</evidence>
<organism evidence="2 3">
    <name type="scientific">Colletotrichum tofieldiae</name>
    <dbReference type="NCBI Taxonomy" id="708197"/>
    <lineage>
        <taxon>Eukaryota</taxon>
        <taxon>Fungi</taxon>
        <taxon>Dikarya</taxon>
        <taxon>Ascomycota</taxon>
        <taxon>Pezizomycotina</taxon>
        <taxon>Sordariomycetes</taxon>
        <taxon>Hypocreomycetidae</taxon>
        <taxon>Glomerellales</taxon>
        <taxon>Glomerellaceae</taxon>
        <taxon>Colletotrichum</taxon>
        <taxon>Colletotrichum spaethianum species complex</taxon>
    </lineage>
</organism>
<name>A0A166SLW0_9PEZI</name>
<keyword evidence="3" id="KW-1185">Reference proteome</keyword>
<proteinExistence type="predicted"/>
<dbReference type="InterPro" id="IPR014347">
    <property type="entry name" value="Tautomerase/MIF_sf"/>
</dbReference>
<evidence type="ECO:0000313" key="2">
    <source>
        <dbReference type="EMBL" id="KZL70901.1"/>
    </source>
</evidence>
<reference evidence="2 3" key="1">
    <citation type="submission" date="2015-06" db="EMBL/GenBank/DDBJ databases">
        <title>Survival trade-offs in plant roots during colonization by closely related pathogenic and mutualistic fungi.</title>
        <authorList>
            <person name="Hacquard S."/>
            <person name="Kracher B."/>
            <person name="Hiruma K."/>
            <person name="Weinman A."/>
            <person name="Muench P."/>
            <person name="Garrido Oter R."/>
            <person name="Ver Loren van Themaat E."/>
            <person name="Dallerey J.-F."/>
            <person name="Damm U."/>
            <person name="Henrissat B."/>
            <person name="Lespinet O."/>
            <person name="Thon M."/>
            <person name="Kemen E."/>
            <person name="McHardy A.C."/>
            <person name="Schulze-Lefert P."/>
            <person name="O'Connell R.J."/>
        </authorList>
    </citation>
    <scope>NUCLEOTIDE SEQUENCE [LARGE SCALE GENOMIC DNA]</scope>
    <source>
        <strain evidence="2 3">0861</strain>
    </source>
</reference>
<feature type="domain" description="Tautomerase cis-CaaD-like" evidence="1">
    <location>
        <begin position="1"/>
        <end position="141"/>
    </location>
</feature>
<dbReference type="AlphaFoldDB" id="A0A166SLW0"/>
<sequence length="150" mass="17225">MPLWLIFHPDGTFEDDATKEALAADITKIYTKIGLPAFYVVVNFIKMPGNTVWVGGKKANKEKPFIRIAIDHIAVNLPNEDKMYKRVADGVNATLKPHIADKGYDWEYHIDETDKRLWRVNGLPAPPFESEEEKIWARGNRPVPWEKHSL</sequence>
<evidence type="ECO:0000313" key="3">
    <source>
        <dbReference type="Proteomes" id="UP000076552"/>
    </source>
</evidence>
<gene>
    <name evidence="2" type="ORF">CT0861_01295</name>
</gene>